<dbReference type="VEuPathDB" id="AmoebaDB:NfTy_047720"/>
<dbReference type="InterPro" id="IPR014001">
    <property type="entry name" value="Helicase_ATP-bd"/>
</dbReference>
<accession>A0A6A5AZ04</accession>
<dbReference type="InterPro" id="IPR006935">
    <property type="entry name" value="Helicase/UvrB_N"/>
</dbReference>
<keyword evidence="4" id="KW-1185">Reference proteome</keyword>
<dbReference type="GO" id="GO:0016787">
    <property type="term" value="F:hydrolase activity"/>
    <property type="evidence" value="ECO:0007669"/>
    <property type="project" value="InterPro"/>
</dbReference>
<dbReference type="InterPro" id="IPR001650">
    <property type="entry name" value="Helicase_C-like"/>
</dbReference>
<name>A0A6A5AZ04_NAEFO</name>
<dbReference type="OMA" id="FPQVEYY"/>
<feature type="domain" description="Helicase C-terminal" evidence="2">
    <location>
        <begin position="453"/>
        <end position="601"/>
    </location>
</feature>
<dbReference type="AlphaFoldDB" id="A0A6A5AZ04"/>
<dbReference type="GO" id="GO:0005524">
    <property type="term" value="F:ATP binding"/>
    <property type="evidence" value="ECO:0007669"/>
    <property type="project" value="InterPro"/>
</dbReference>
<comment type="caution">
    <text evidence="3">The sequence shown here is derived from an EMBL/GenBank/DDBJ whole genome shotgun (WGS) entry which is preliminary data.</text>
</comment>
<evidence type="ECO:0000259" key="1">
    <source>
        <dbReference type="PROSITE" id="PS51192"/>
    </source>
</evidence>
<gene>
    <name evidence="3" type="ORF">FDP41_008912</name>
</gene>
<sequence>MPSHSEDDTNHPLNVFDIFKNLNKIGKHRVRNTLFGRMKKLSLEALVWDGSVENHHEDNFEISDSNKEDEIFLNANPTPPFVAQKKETVNGVLMLTENVEKMIEVEEEFEENTNVITILSDPQQQRENDETLTNPIDPSILATCSHEYPHESSNFKGFKAIEFQNAILDHCDKVREYTGHKYGLVVLATGLGKTILVILDIERELSRIKQYENDLKKFKVLFMVHSKVIRDTTFNKFKMQFSSDYQDLESRWGFKDSDFLNITENENQSSIESKLKRAKFVFCLFQSFEKINLKDSQFTHCIIDEVHHVVATTYNKAFKSLMKLATLKYMLGMTATLVHREDPTGDKLKENFKGIVYVNLPWRLAKTLGFFPPVEYLEYLPHTIQSNLDILTYQQILKEAFDPYNNPKRQLPNFIAKLDKSLHQLGMNTDEQVKKKLTPENITNVLLQFFTQQINAGLQIKRKTIIFANSCETADKISKIINEKSSCNLQLKASSIHYKKGIKQTKQILEDFANGKLNVLVNVMMVSEGYDVKDVDCLVLARQTESEIVFLQQIGRAMRRNTDKSVTIIDLALNLRRRWKRLFNDDFQNEEELKKMIVEFWDVENFVGDPINFQTFEQ</sequence>
<dbReference type="PROSITE" id="PS51192">
    <property type="entry name" value="HELICASE_ATP_BIND_1"/>
    <property type="match status" value="1"/>
</dbReference>
<dbReference type="Pfam" id="PF00271">
    <property type="entry name" value="Helicase_C"/>
    <property type="match status" value="1"/>
</dbReference>
<organism evidence="3 4">
    <name type="scientific">Naegleria fowleri</name>
    <name type="common">Brain eating amoeba</name>
    <dbReference type="NCBI Taxonomy" id="5763"/>
    <lineage>
        <taxon>Eukaryota</taxon>
        <taxon>Discoba</taxon>
        <taxon>Heterolobosea</taxon>
        <taxon>Tetramitia</taxon>
        <taxon>Eutetramitia</taxon>
        <taxon>Vahlkampfiidae</taxon>
        <taxon>Naegleria</taxon>
    </lineage>
</organism>
<dbReference type="GO" id="GO:0005829">
    <property type="term" value="C:cytosol"/>
    <property type="evidence" value="ECO:0007669"/>
    <property type="project" value="TreeGrafter"/>
</dbReference>
<dbReference type="PANTHER" id="PTHR47396">
    <property type="entry name" value="TYPE I RESTRICTION ENZYME ECOKI R PROTEIN"/>
    <property type="match status" value="1"/>
</dbReference>
<dbReference type="GeneID" id="68116129"/>
<dbReference type="Pfam" id="PF04851">
    <property type="entry name" value="ResIII"/>
    <property type="match status" value="1"/>
</dbReference>
<dbReference type="InterPro" id="IPR027417">
    <property type="entry name" value="P-loop_NTPase"/>
</dbReference>
<dbReference type="PANTHER" id="PTHR47396:SF1">
    <property type="entry name" value="ATP-DEPENDENT HELICASE IRC3-RELATED"/>
    <property type="match status" value="1"/>
</dbReference>
<evidence type="ECO:0000259" key="2">
    <source>
        <dbReference type="PROSITE" id="PS51194"/>
    </source>
</evidence>
<feature type="domain" description="Helicase ATP-binding" evidence="1">
    <location>
        <begin position="174"/>
        <end position="355"/>
    </location>
</feature>
<dbReference type="GO" id="GO:0003677">
    <property type="term" value="F:DNA binding"/>
    <property type="evidence" value="ECO:0007669"/>
    <property type="project" value="InterPro"/>
</dbReference>
<dbReference type="PROSITE" id="PS51194">
    <property type="entry name" value="HELICASE_CTER"/>
    <property type="match status" value="1"/>
</dbReference>
<dbReference type="SMART" id="SM00490">
    <property type="entry name" value="HELICc"/>
    <property type="match status" value="1"/>
</dbReference>
<dbReference type="InterPro" id="IPR050742">
    <property type="entry name" value="Helicase_Restrict-Modif_Enz"/>
</dbReference>
<dbReference type="Gene3D" id="3.40.50.300">
    <property type="entry name" value="P-loop containing nucleotide triphosphate hydrolases"/>
    <property type="match status" value="2"/>
</dbReference>
<dbReference type="SUPFAM" id="SSF52540">
    <property type="entry name" value="P-loop containing nucleoside triphosphate hydrolases"/>
    <property type="match status" value="1"/>
</dbReference>
<evidence type="ECO:0000313" key="3">
    <source>
        <dbReference type="EMBL" id="KAF0972663.1"/>
    </source>
</evidence>
<dbReference type="VEuPathDB" id="AmoebaDB:NF0070070"/>
<dbReference type="OrthoDB" id="10254363at2759"/>
<dbReference type="RefSeq" id="XP_044557377.1">
    <property type="nucleotide sequence ID" value="XM_044712815.1"/>
</dbReference>
<dbReference type="EMBL" id="VFQX01000066">
    <property type="protein sequence ID" value="KAF0972663.1"/>
    <property type="molecule type" value="Genomic_DNA"/>
</dbReference>
<reference evidence="3 4" key="1">
    <citation type="journal article" date="2019" name="Sci. Rep.">
        <title>Nanopore sequencing improves the draft genome of the human pathogenic amoeba Naegleria fowleri.</title>
        <authorList>
            <person name="Liechti N."/>
            <person name="Schurch N."/>
            <person name="Bruggmann R."/>
            <person name="Wittwer M."/>
        </authorList>
    </citation>
    <scope>NUCLEOTIDE SEQUENCE [LARGE SCALE GENOMIC DNA]</scope>
    <source>
        <strain evidence="3 4">ATCC 30894</strain>
    </source>
</reference>
<evidence type="ECO:0000313" key="4">
    <source>
        <dbReference type="Proteomes" id="UP000444721"/>
    </source>
</evidence>
<dbReference type="Proteomes" id="UP000444721">
    <property type="component" value="Unassembled WGS sequence"/>
</dbReference>
<dbReference type="VEuPathDB" id="AmoebaDB:FDP41_008912"/>
<dbReference type="SMART" id="SM00487">
    <property type="entry name" value="DEXDc"/>
    <property type="match status" value="1"/>
</dbReference>
<proteinExistence type="predicted"/>
<protein>
    <recommendedName>
        <fullName evidence="5">Helicase ATP-binding domain-containing protein</fullName>
    </recommendedName>
</protein>
<evidence type="ECO:0008006" key="5">
    <source>
        <dbReference type="Google" id="ProtNLM"/>
    </source>
</evidence>